<accession>A0AAD9JKX1</accession>
<reference evidence="3" key="1">
    <citation type="journal article" date="2023" name="Mol. Biol. Evol.">
        <title>Third-Generation Sequencing Reveals the Adaptive Role of the Epigenome in Three Deep-Sea Polychaetes.</title>
        <authorList>
            <person name="Perez M."/>
            <person name="Aroh O."/>
            <person name="Sun Y."/>
            <person name="Lan Y."/>
            <person name="Juniper S.K."/>
            <person name="Young C.R."/>
            <person name="Angers B."/>
            <person name="Qian P.Y."/>
        </authorList>
    </citation>
    <scope>NUCLEOTIDE SEQUENCE</scope>
    <source>
        <strain evidence="3">P08H-3</strain>
    </source>
</reference>
<dbReference type="InterPro" id="IPR005069">
    <property type="entry name" value="Nucl-diP-sugar_transferase"/>
</dbReference>
<sequence length="648" mass="74408">MSVKWSSWQQIYTEAVTTRYLEIFGHLSGYVCLPQGGDRFHTFIDVGVGGCDYHDDDQAALEKFGGTSGEPDDDNLESDVNNETNILMIERRIQRKRKQIRQEIEWCPSIKVLEQNLWFLEDSNIKVIDFCYVIRRCLIFLIISVAVLLLFGITRHSPSDNGVFEKRIVNSQTRHEMSILRSSMISLSRVVEKVFGRAHNEFGVNDTAFHEALRSRALDGTVVLSSVDSGYLDMAVNLYFTSFKRFHVENYLFVGSDPDICNKLANFSIACFDYIHDRDGQKSSGYYSEAFKRKTHLKTKIILEALMLGLKVLITDVDIVFFTNPLPLFTCTRCDIEISSDVIEGNSGFYFARPTAASIKLHETAWKQGLAQPHISNQKAIDRNMEKMQRSRTITVKNLDPKTYTNGKVYFEDGKRMFKGDNLCEHCVIVHNNWIVTGAAKVYRFKECGLWENDKNQYYSDRQQRYLSFDLPRDYGSVNTIKFEEKALRNAFILGAILGRTVILPKFHCYGCKFSRACKKPNAKCTLGTFYKIERFDSQLKDKYRESVFLSHDKVPDSVKSSLSPVFLINSSQDIGTLTKNIVKLSPKDPGGATDEEIVDWFGNRKESVLRFHSLYNNIKYNETNEKVANILKKLKSGLARSDYRQYQ</sequence>
<evidence type="ECO:0000313" key="4">
    <source>
        <dbReference type="Proteomes" id="UP001208570"/>
    </source>
</evidence>
<dbReference type="GO" id="GO:0016757">
    <property type="term" value="F:glycosyltransferase activity"/>
    <property type="evidence" value="ECO:0007669"/>
    <property type="project" value="TreeGrafter"/>
</dbReference>
<evidence type="ECO:0000259" key="2">
    <source>
        <dbReference type="Pfam" id="PF03407"/>
    </source>
</evidence>
<dbReference type="EMBL" id="JAODUP010000271">
    <property type="protein sequence ID" value="KAK2154318.1"/>
    <property type="molecule type" value="Genomic_DNA"/>
</dbReference>
<keyword evidence="1" id="KW-0472">Membrane</keyword>
<feature type="domain" description="Nucleotide-diphospho-sugar transferase" evidence="2">
    <location>
        <begin position="247"/>
        <end position="445"/>
    </location>
</feature>
<keyword evidence="1" id="KW-1133">Transmembrane helix</keyword>
<dbReference type="PANTHER" id="PTHR47032:SF1">
    <property type="entry name" value="UDP-D-XYLOSE:L-FUCOSE ALPHA-1,3-D-XYLOSYLTRANSFERASE-RELATED"/>
    <property type="match status" value="1"/>
</dbReference>
<dbReference type="AlphaFoldDB" id="A0AAD9JKX1"/>
<evidence type="ECO:0000313" key="3">
    <source>
        <dbReference type="EMBL" id="KAK2154318.1"/>
    </source>
</evidence>
<dbReference type="Pfam" id="PF03407">
    <property type="entry name" value="Nucleotid_trans"/>
    <property type="match status" value="1"/>
</dbReference>
<gene>
    <name evidence="3" type="ORF">LSH36_271g06020</name>
</gene>
<organism evidence="3 4">
    <name type="scientific">Paralvinella palmiformis</name>
    <dbReference type="NCBI Taxonomy" id="53620"/>
    <lineage>
        <taxon>Eukaryota</taxon>
        <taxon>Metazoa</taxon>
        <taxon>Spiralia</taxon>
        <taxon>Lophotrochozoa</taxon>
        <taxon>Annelida</taxon>
        <taxon>Polychaeta</taxon>
        <taxon>Sedentaria</taxon>
        <taxon>Canalipalpata</taxon>
        <taxon>Terebellida</taxon>
        <taxon>Terebelliformia</taxon>
        <taxon>Alvinellidae</taxon>
        <taxon>Paralvinella</taxon>
    </lineage>
</organism>
<dbReference type="InterPro" id="IPR052636">
    <property type="entry name" value="UDP-D-xylose:L-fucose_XylT"/>
</dbReference>
<keyword evidence="4" id="KW-1185">Reference proteome</keyword>
<proteinExistence type="predicted"/>
<feature type="transmembrane region" description="Helical" evidence="1">
    <location>
        <begin position="133"/>
        <end position="153"/>
    </location>
</feature>
<name>A0AAD9JKX1_9ANNE</name>
<comment type="caution">
    <text evidence="3">The sequence shown here is derived from an EMBL/GenBank/DDBJ whole genome shotgun (WGS) entry which is preliminary data.</text>
</comment>
<keyword evidence="1" id="KW-0812">Transmembrane</keyword>
<evidence type="ECO:0000256" key="1">
    <source>
        <dbReference type="SAM" id="Phobius"/>
    </source>
</evidence>
<dbReference type="Proteomes" id="UP001208570">
    <property type="component" value="Unassembled WGS sequence"/>
</dbReference>
<dbReference type="GO" id="GO:0005794">
    <property type="term" value="C:Golgi apparatus"/>
    <property type="evidence" value="ECO:0007669"/>
    <property type="project" value="TreeGrafter"/>
</dbReference>
<protein>
    <recommendedName>
        <fullName evidence="2">Nucleotide-diphospho-sugar transferase domain-containing protein</fullName>
    </recommendedName>
</protein>
<dbReference type="PANTHER" id="PTHR47032">
    <property type="entry name" value="UDP-D-XYLOSE:L-FUCOSE ALPHA-1,3-D-XYLOSYLTRANSFERASE-RELATED"/>
    <property type="match status" value="1"/>
</dbReference>